<gene>
    <name evidence="3" type="primary">LOC108674907</name>
</gene>
<dbReference type="InterPro" id="IPR012674">
    <property type="entry name" value="Calycin"/>
</dbReference>
<keyword evidence="2" id="KW-1185">Reference proteome</keyword>
<feature type="signal peptide" evidence="1">
    <location>
        <begin position="1"/>
        <end position="23"/>
    </location>
</feature>
<dbReference type="OrthoDB" id="565904at2759"/>
<dbReference type="SUPFAM" id="SSF50814">
    <property type="entry name" value="Lipocalins"/>
    <property type="match status" value="1"/>
</dbReference>
<dbReference type="GO" id="GO:0000302">
    <property type="term" value="P:response to reactive oxygen species"/>
    <property type="evidence" value="ECO:0007669"/>
    <property type="project" value="TreeGrafter"/>
</dbReference>
<dbReference type="RefSeq" id="XP_018018375.1">
    <property type="nucleotide sequence ID" value="XM_018162886.2"/>
</dbReference>
<accession>A0A8B7NXD0</accession>
<dbReference type="Proteomes" id="UP000694843">
    <property type="component" value="Unplaced"/>
</dbReference>
<dbReference type="GeneID" id="108674907"/>
<feature type="chain" id="PRO_5034956409" evidence="1">
    <location>
        <begin position="24"/>
        <end position="395"/>
    </location>
</feature>
<name>A0A8B7NXD0_HYAAZ</name>
<organism evidence="2 3">
    <name type="scientific">Hyalella azteca</name>
    <name type="common">Amphipod</name>
    <dbReference type="NCBI Taxonomy" id="294128"/>
    <lineage>
        <taxon>Eukaryota</taxon>
        <taxon>Metazoa</taxon>
        <taxon>Ecdysozoa</taxon>
        <taxon>Arthropoda</taxon>
        <taxon>Crustacea</taxon>
        <taxon>Multicrustacea</taxon>
        <taxon>Malacostraca</taxon>
        <taxon>Eumalacostraca</taxon>
        <taxon>Peracarida</taxon>
        <taxon>Amphipoda</taxon>
        <taxon>Senticaudata</taxon>
        <taxon>Talitrida</taxon>
        <taxon>Talitroidea</taxon>
        <taxon>Hyalellidae</taxon>
        <taxon>Hyalella</taxon>
    </lineage>
</organism>
<dbReference type="PANTHER" id="PTHR10612:SF49">
    <property type="entry name" value="APOLIPOPROTEIN D-LIKE PROTEIN"/>
    <property type="match status" value="1"/>
</dbReference>
<evidence type="ECO:0000256" key="1">
    <source>
        <dbReference type="SAM" id="SignalP"/>
    </source>
</evidence>
<dbReference type="GO" id="GO:0006629">
    <property type="term" value="P:lipid metabolic process"/>
    <property type="evidence" value="ECO:0007669"/>
    <property type="project" value="TreeGrafter"/>
</dbReference>
<sequence length="395" mass="42900">MLRTNLCIIWAAAAVLYAAGGAAQHVSSSQCPTMHAVEDFDAREFLGTWYVYQQYKVGAERGMSCKTLTMKEDGSATMEFIAKSRLLTVEGMFLVDANSMGLIKAKFDYGDVLGSDNTGVVVWNILATDYNTYAVLAACQEGDTSSKQYVYVLSRTSTPSSYQVARMEANYRVFDGQWGDGILETQDLGQCEVIDSRVSGLPSISELAQDAEEPTTEGLMLGEEALQELEKLGGSNALIHINIADSSIAVHGNRAPPFKSPSVSGTSTQHSFRSGATAIAAPASTTTAQVSSEVTTPTNSMYEEILLGVNPTSPQQQMDPRVAAFILRLKKPPSFIEWSEITNSPTFRKGAENGTPVDLFINSLRNKPNFVDFAAHSAGLPYRTGIRIFRTKNHK</sequence>
<dbReference type="GO" id="GO:0005737">
    <property type="term" value="C:cytoplasm"/>
    <property type="evidence" value="ECO:0007669"/>
    <property type="project" value="TreeGrafter"/>
</dbReference>
<dbReference type="Gene3D" id="2.40.128.20">
    <property type="match status" value="1"/>
</dbReference>
<reference evidence="3" key="1">
    <citation type="submission" date="2025-08" db="UniProtKB">
        <authorList>
            <consortium name="RefSeq"/>
        </authorList>
    </citation>
    <scope>IDENTIFICATION</scope>
    <source>
        <tissue evidence="3">Whole organism</tissue>
    </source>
</reference>
<proteinExistence type="predicted"/>
<evidence type="ECO:0000313" key="3">
    <source>
        <dbReference type="RefSeq" id="XP_018018375.1"/>
    </source>
</evidence>
<dbReference type="PANTHER" id="PTHR10612">
    <property type="entry name" value="APOLIPOPROTEIN D"/>
    <property type="match status" value="1"/>
</dbReference>
<evidence type="ECO:0000313" key="2">
    <source>
        <dbReference type="Proteomes" id="UP000694843"/>
    </source>
</evidence>
<keyword evidence="1" id="KW-0732">Signal</keyword>
<protein>
    <submittedName>
        <fullName evidence="3">Uncharacterized protein LOC108674907 isoform X2</fullName>
    </submittedName>
</protein>
<dbReference type="AlphaFoldDB" id="A0A8B7NXD0"/>